<keyword evidence="5" id="KW-1185">Reference proteome</keyword>
<dbReference type="AlphaFoldDB" id="A0A4R5V005"/>
<dbReference type="RefSeq" id="WP_133360415.1">
    <property type="nucleotide sequence ID" value="NZ_SMUV01000069.1"/>
</dbReference>
<dbReference type="Pfam" id="PF08239">
    <property type="entry name" value="SH3_3"/>
    <property type="match status" value="1"/>
</dbReference>
<feature type="chain" id="PRO_5020470317" description="SH3b domain-containing protein" evidence="2">
    <location>
        <begin position="25"/>
        <end position="204"/>
    </location>
</feature>
<comment type="caution">
    <text evidence="4">The sequence shown here is derived from an EMBL/GenBank/DDBJ whole genome shotgun (WGS) entry which is preliminary data.</text>
</comment>
<feature type="signal peptide" evidence="2">
    <location>
        <begin position="1"/>
        <end position="24"/>
    </location>
</feature>
<dbReference type="OrthoDB" id="102964at2"/>
<keyword evidence="2" id="KW-0732">Signal</keyword>
<feature type="compositionally biased region" description="Pro residues" evidence="1">
    <location>
        <begin position="112"/>
        <end position="131"/>
    </location>
</feature>
<feature type="domain" description="SH3b" evidence="3">
    <location>
        <begin position="36"/>
        <end position="81"/>
    </location>
</feature>
<protein>
    <recommendedName>
        <fullName evidence="3">SH3b domain-containing protein</fullName>
    </recommendedName>
</protein>
<proteinExistence type="predicted"/>
<dbReference type="Gene3D" id="2.30.30.40">
    <property type="entry name" value="SH3 Domains"/>
    <property type="match status" value="1"/>
</dbReference>
<name>A0A4R5V005_9RHOB</name>
<reference evidence="4 5" key="1">
    <citation type="submission" date="2019-03" db="EMBL/GenBank/DDBJ databases">
        <title>Ruegeria lutea sp. nov., a novel strain, isolated from marine sediment, the Masan Bay, South Korea.</title>
        <authorList>
            <person name="Kim J."/>
            <person name="Kim D.-Y."/>
            <person name="Lee S.-S."/>
        </authorList>
    </citation>
    <scope>NUCLEOTIDE SEQUENCE [LARGE SCALE GENOMIC DNA]</scope>
    <source>
        <strain evidence="4 5">318-1</strain>
    </source>
</reference>
<dbReference type="InterPro" id="IPR003646">
    <property type="entry name" value="SH3-like_bac-type"/>
</dbReference>
<organism evidence="4 5">
    <name type="scientific">Antarcticimicrobium luteum</name>
    <dbReference type="NCBI Taxonomy" id="2547397"/>
    <lineage>
        <taxon>Bacteria</taxon>
        <taxon>Pseudomonadati</taxon>
        <taxon>Pseudomonadota</taxon>
        <taxon>Alphaproteobacteria</taxon>
        <taxon>Rhodobacterales</taxon>
        <taxon>Paracoccaceae</taxon>
        <taxon>Antarcticimicrobium</taxon>
    </lineage>
</organism>
<accession>A0A4R5V005</accession>
<feature type="region of interest" description="Disordered" evidence="1">
    <location>
        <begin position="112"/>
        <end position="189"/>
    </location>
</feature>
<gene>
    <name evidence="4" type="ORF">E1832_14135</name>
</gene>
<evidence type="ECO:0000259" key="3">
    <source>
        <dbReference type="Pfam" id="PF08239"/>
    </source>
</evidence>
<evidence type="ECO:0000313" key="4">
    <source>
        <dbReference type="EMBL" id="TDK45012.1"/>
    </source>
</evidence>
<evidence type="ECO:0000256" key="2">
    <source>
        <dbReference type="SAM" id="SignalP"/>
    </source>
</evidence>
<dbReference type="EMBL" id="SMUV01000069">
    <property type="protein sequence ID" value="TDK45012.1"/>
    <property type="molecule type" value="Genomic_DNA"/>
</dbReference>
<sequence length="204" mass="23541">MLRSVLVALILAAGLALSANDARADAYLFVRDGIYLNARIGPGTRFRTHHVLRPGTRLQIITRVGDWAQVRTPDGLMLWVFFTYLVDRPLFRPAPPAPPIFILPRPPRPRVFPPPPHWHQPPPHWHQPPPRPRIHPQPRVQPRVQPHPRVQPKPQPRVQPRPRKQPKVQRPTTPNRPNPPQQRIYDPNEVLRVTPDGTIIYKGR</sequence>
<evidence type="ECO:0000313" key="5">
    <source>
        <dbReference type="Proteomes" id="UP000295301"/>
    </source>
</evidence>
<feature type="compositionally biased region" description="Low complexity" evidence="1">
    <location>
        <begin position="137"/>
        <end position="148"/>
    </location>
</feature>
<feature type="compositionally biased region" description="Pro residues" evidence="1">
    <location>
        <begin position="149"/>
        <end position="159"/>
    </location>
</feature>
<evidence type="ECO:0000256" key="1">
    <source>
        <dbReference type="SAM" id="MobiDB-lite"/>
    </source>
</evidence>
<dbReference type="Proteomes" id="UP000295301">
    <property type="component" value="Unassembled WGS sequence"/>
</dbReference>